<reference evidence="2 3" key="1">
    <citation type="submission" date="2012-10" db="EMBL/GenBank/DDBJ databases">
        <title>Draft Genome Sequence of Paenibacillus popilliae ATCC 14706T.</title>
        <authorList>
            <person name="Iiyama K."/>
            <person name="Mori K."/>
            <person name="Mon H."/>
            <person name="Chieda Y."/>
            <person name="Lee J.M."/>
            <person name="Kusakabe T."/>
            <person name="Tashiro K."/>
            <person name="Asano S."/>
            <person name="Yasunaga-Aoki C."/>
            <person name="Shimizu S."/>
        </authorList>
    </citation>
    <scope>NUCLEOTIDE SEQUENCE [LARGE SCALE GENOMIC DNA]</scope>
    <source>
        <strain evidence="2 3">ATCC 14706</strain>
    </source>
</reference>
<gene>
    <name evidence="2" type="ORF">PPOP_1616</name>
</gene>
<evidence type="ECO:0000313" key="3">
    <source>
        <dbReference type="Proteomes" id="UP000029453"/>
    </source>
</evidence>
<evidence type="ECO:0000313" key="2">
    <source>
        <dbReference type="EMBL" id="GAC42259.1"/>
    </source>
</evidence>
<proteinExistence type="predicted"/>
<keyword evidence="3" id="KW-1185">Reference proteome</keyword>
<accession>M9M0G7</accession>
<dbReference type="Proteomes" id="UP000029453">
    <property type="component" value="Unassembled WGS sequence"/>
</dbReference>
<sequence>MCGDYEEETEKDFPADLRRKRKRYMDLQMLKFLLSEKRKTTDDMNVLHTMQAEREALKITRAREVGYIGEEKELMDKNKKIKTPAGQESRDECGNNID</sequence>
<comment type="caution">
    <text evidence="2">The sequence shown here is derived from an EMBL/GenBank/DDBJ whole genome shotgun (WGS) entry which is preliminary data.</text>
</comment>
<dbReference type="EMBL" id="BALG01000081">
    <property type="protein sequence ID" value="GAC42259.1"/>
    <property type="molecule type" value="Genomic_DNA"/>
</dbReference>
<feature type="region of interest" description="Disordered" evidence="1">
    <location>
        <begin position="78"/>
        <end position="98"/>
    </location>
</feature>
<feature type="compositionally biased region" description="Basic and acidic residues" evidence="1">
    <location>
        <begin position="88"/>
        <end position="98"/>
    </location>
</feature>
<organism evidence="2 3">
    <name type="scientific">Paenibacillus popilliae ATCC 14706</name>
    <dbReference type="NCBI Taxonomy" id="1212764"/>
    <lineage>
        <taxon>Bacteria</taxon>
        <taxon>Bacillati</taxon>
        <taxon>Bacillota</taxon>
        <taxon>Bacilli</taxon>
        <taxon>Bacillales</taxon>
        <taxon>Paenibacillaceae</taxon>
        <taxon>Paenibacillus</taxon>
    </lineage>
</organism>
<dbReference type="RefSeq" id="WP_006285665.1">
    <property type="nucleotide sequence ID" value="NZ_BALG01000081.1"/>
</dbReference>
<dbReference type="AlphaFoldDB" id="M9M0G7"/>
<protein>
    <submittedName>
        <fullName evidence="2">Uncharacterized membrane protein</fullName>
    </submittedName>
</protein>
<name>M9M0G7_PAEPP</name>
<evidence type="ECO:0000256" key="1">
    <source>
        <dbReference type="SAM" id="MobiDB-lite"/>
    </source>
</evidence>